<evidence type="ECO:0000256" key="10">
    <source>
        <dbReference type="PIRSR" id="PIRSR004682-4"/>
    </source>
</evidence>
<dbReference type="InterPro" id="IPR006549">
    <property type="entry name" value="HAD-SF_hydro_IIIA"/>
</dbReference>
<dbReference type="PANTHER" id="PTHR42891">
    <property type="entry name" value="D-GLYCERO-BETA-D-MANNO-HEPTOSE-1,7-BISPHOSPHATE 7-PHOSPHATASE"/>
    <property type="match status" value="1"/>
</dbReference>
<dbReference type="RefSeq" id="WP_092437749.1">
    <property type="nucleotide sequence ID" value="NZ_FMYP01000024.1"/>
</dbReference>
<feature type="binding site" evidence="10">
    <location>
        <position position="91"/>
    </location>
    <ligand>
        <name>Zn(2+)</name>
        <dbReference type="ChEBI" id="CHEBI:29105"/>
    </ligand>
</feature>
<evidence type="ECO:0000256" key="2">
    <source>
        <dbReference type="ARBA" id="ARBA00022490"/>
    </source>
</evidence>
<keyword evidence="2 7" id="KW-0963">Cytoplasm</keyword>
<feature type="binding site" evidence="10">
    <location>
        <position position="10"/>
    </location>
    <ligand>
        <name>Mg(2+)</name>
        <dbReference type="ChEBI" id="CHEBI:18420"/>
    </ligand>
</feature>
<feature type="active site" description="Nucleophile" evidence="8">
    <location>
        <position position="8"/>
    </location>
</feature>
<feature type="binding site" evidence="10">
    <location>
        <position position="100"/>
    </location>
    <ligand>
        <name>Zn(2+)</name>
        <dbReference type="ChEBI" id="CHEBI:29105"/>
    </ligand>
</feature>
<feature type="site" description="Stabilizes the phosphoryl group" evidence="9">
    <location>
        <position position="52"/>
    </location>
</feature>
<feature type="binding site" evidence="10">
    <location>
        <position position="102"/>
    </location>
    <ligand>
        <name>Zn(2+)</name>
        <dbReference type="ChEBI" id="CHEBI:29105"/>
    </ligand>
</feature>
<evidence type="ECO:0000256" key="9">
    <source>
        <dbReference type="PIRSR" id="PIRSR004682-3"/>
    </source>
</evidence>
<keyword evidence="11" id="KW-0436">Ligase</keyword>
<sequence>MQKAIFLDRDGVLNSDEGHYYVYRVDDLILNPGVIEALSALQEKGYLLIVVSNQGGVGRGEYTRQQVNAFHGKLEQILASARVKLTEIYYCPHHESTSKCLCRKPQPLMIEKAVARYNIDIKASFLIGDSPRDIEAAKAAGVKGILVKTNGNLLDGIKEIP</sequence>
<dbReference type="EMBL" id="FMYP01000024">
    <property type="protein sequence ID" value="SDC29209.1"/>
    <property type="molecule type" value="Genomic_DNA"/>
</dbReference>
<accession>A0A1G6KDQ8</accession>
<dbReference type="GO" id="GO:0016791">
    <property type="term" value="F:phosphatase activity"/>
    <property type="evidence" value="ECO:0007669"/>
    <property type="project" value="InterPro"/>
</dbReference>
<feature type="site" description="Contributes to substrate recognition" evidence="9">
    <location>
        <position position="103"/>
    </location>
</feature>
<keyword evidence="10" id="KW-0460">Magnesium</keyword>
<protein>
    <recommendedName>
        <fullName evidence="6 7">D,D-heptose 1,7-bisphosphate phosphatase</fullName>
        <ecNumber evidence="7">3.1.3.-</ecNumber>
    </recommendedName>
</protein>
<dbReference type="PANTHER" id="PTHR42891:SF1">
    <property type="entry name" value="D-GLYCERO-BETA-D-MANNO-HEPTOSE-1,7-BISPHOSPHATE 7-PHOSPHATASE"/>
    <property type="match status" value="1"/>
</dbReference>
<comment type="subcellular location">
    <subcellularLocation>
        <location evidence="1 7">Cytoplasm</location>
    </subcellularLocation>
</comment>
<evidence type="ECO:0000256" key="5">
    <source>
        <dbReference type="ARBA" id="ARBA00023277"/>
    </source>
</evidence>
<dbReference type="GO" id="GO:0016874">
    <property type="term" value="F:ligase activity"/>
    <property type="evidence" value="ECO:0007669"/>
    <property type="project" value="UniProtKB-KW"/>
</dbReference>
<evidence type="ECO:0000256" key="3">
    <source>
        <dbReference type="ARBA" id="ARBA00022723"/>
    </source>
</evidence>
<dbReference type="CDD" id="cd07503">
    <property type="entry name" value="HAD_HisB-N"/>
    <property type="match status" value="1"/>
</dbReference>
<feature type="binding site" evidence="10">
    <location>
        <position position="129"/>
    </location>
    <ligand>
        <name>Mg(2+)</name>
        <dbReference type="ChEBI" id="CHEBI:18420"/>
    </ligand>
</feature>
<dbReference type="InterPro" id="IPR004446">
    <property type="entry name" value="Heptose_bisP_phosphatase"/>
</dbReference>
<feature type="active site" description="Proton donor" evidence="8">
    <location>
        <position position="10"/>
    </location>
</feature>
<dbReference type="GO" id="GO:0005975">
    <property type="term" value="P:carbohydrate metabolic process"/>
    <property type="evidence" value="ECO:0007669"/>
    <property type="project" value="InterPro"/>
</dbReference>
<organism evidence="11 12">
    <name type="scientific">Williamwhitmania taraxaci</name>
    <dbReference type="NCBI Taxonomy" id="1640674"/>
    <lineage>
        <taxon>Bacteria</taxon>
        <taxon>Pseudomonadati</taxon>
        <taxon>Bacteroidota</taxon>
        <taxon>Bacteroidia</taxon>
        <taxon>Bacteroidales</taxon>
        <taxon>Williamwhitmaniaceae</taxon>
        <taxon>Williamwhitmania</taxon>
    </lineage>
</organism>
<dbReference type="InterPro" id="IPR023214">
    <property type="entry name" value="HAD_sf"/>
</dbReference>
<dbReference type="EC" id="3.1.3.-" evidence="7"/>
<evidence type="ECO:0000256" key="1">
    <source>
        <dbReference type="ARBA" id="ARBA00004496"/>
    </source>
</evidence>
<dbReference type="SUPFAM" id="SSF56784">
    <property type="entry name" value="HAD-like"/>
    <property type="match status" value="1"/>
</dbReference>
<comment type="cofactor">
    <cofactor evidence="10">
        <name>Zn(2+)</name>
        <dbReference type="ChEBI" id="CHEBI:29105"/>
    </cofactor>
</comment>
<dbReference type="Proteomes" id="UP000199452">
    <property type="component" value="Unassembled WGS sequence"/>
</dbReference>
<feature type="binding site" evidence="10">
    <location>
        <position position="8"/>
    </location>
    <ligand>
        <name>Mg(2+)</name>
        <dbReference type="ChEBI" id="CHEBI:18420"/>
    </ligand>
</feature>
<dbReference type="Pfam" id="PF13242">
    <property type="entry name" value="Hydrolase_like"/>
    <property type="match status" value="1"/>
</dbReference>
<comment type="similarity">
    <text evidence="7">Belongs to the gmhB family.</text>
</comment>
<dbReference type="GO" id="GO:0005737">
    <property type="term" value="C:cytoplasm"/>
    <property type="evidence" value="ECO:0007669"/>
    <property type="project" value="UniProtKB-SubCell"/>
</dbReference>
<evidence type="ECO:0000256" key="6">
    <source>
        <dbReference type="ARBA" id="ARBA00031828"/>
    </source>
</evidence>
<evidence type="ECO:0000256" key="8">
    <source>
        <dbReference type="PIRSR" id="PIRSR004682-1"/>
    </source>
</evidence>
<dbReference type="AlphaFoldDB" id="A0A1G6KDQ8"/>
<feature type="site" description="Stabilizes the phosphoryl group" evidence="9">
    <location>
        <position position="104"/>
    </location>
</feature>
<proteinExistence type="inferred from homology"/>
<reference evidence="11 12" key="1">
    <citation type="submission" date="2016-09" db="EMBL/GenBank/DDBJ databases">
        <authorList>
            <person name="Capua I."/>
            <person name="De Benedictis P."/>
            <person name="Joannis T."/>
            <person name="Lombin L.H."/>
            <person name="Cattoli G."/>
        </authorList>
    </citation>
    <scope>NUCLEOTIDE SEQUENCE [LARGE SCALE GENOMIC DNA]</scope>
    <source>
        <strain evidence="11 12">A7P-90m</strain>
    </source>
</reference>
<dbReference type="PIRSF" id="PIRSF004682">
    <property type="entry name" value="GmhB"/>
    <property type="match status" value="1"/>
</dbReference>
<comment type="cofactor">
    <cofactor evidence="10">
        <name>Mg(2+)</name>
        <dbReference type="ChEBI" id="CHEBI:18420"/>
    </cofactor>
</comment>
<dbReference type="NCBIfam" id="TIGR01656">
    <property type="entry name" value="Histidinol-ppas"/>
    <property type="match status" value="1"/>
</dbReference>
<dbReference type="InterPro" id="IPR036412">
    <property type="entry name" value="HAD-like_sf"/>
</dbReference>
<keyword evidence="3 10" id="KW-0479">Metal-binding</keyword>
<evidence type="ECO:0000256" key="4">
    <source>
        <dbReference type="ARBA" id="ARBA00022801"/>
    </source>
</evidence>
<keyword evidence="10" id="KW-0862">Zinc</keyword>
<evidence type="ECO:0000313" key="12">
    <source>
        <dbReference type="Proteomes" id="UP000199452"/>
    </source>
</evidence>
<evidence type="ECO:0000256" key="7">
    <source>
        <dbReference type="PIRNR" id="PIRNR004682"/>
    </source>
</evidence>
<dbReference type="InterPro" id="IPR006543">
    <property type="entry name" value="Histidinol-phos"/>
</dbReference>
<dbReference type="STRING" id="1640674.SAMN05216323_102446"/>
<feature type="binding site" evidence="10">
    <location>
        <position position="93"/>
    </location>
    <ligand>
        <name>Zn(2+)</name>
        <dbReference type="ChEBI" id="CHEBI:29105"/>
    </ligand>
</feature>
<keyword evidence="5 7" id="KW-0119">Carbohydrate metabolism</keyword>
<dbReference type="OrthoDB" id="9803871at2"/>
<evidence type="ECO:0000313" key="11">
    <source>
        <dbReference type="EMBL" id="SDC29209.1"/>
    </source>
</evidence>
<keyword evidence="4 7" id="KW-0378">Hydrolase</keyword>
<name>A0A1G6KDQ8_9BACT</name>
<dbReference type="Gene3D" id="3.40.50.1000">
    <property type="entry name" value="HAD superfamily/HAD-like"/>
    <property type="match status" value="1"/>
</dbReference>
<dbReference type="GO" id="GO:0046872">
    <property type="term" value="F:metal ion binding"/>
    <property type="evidence" value="ECO:0007669"/>
    <property type="project" value="UniProtKB-KW"/>
</dbReference>
<dbReference type="NCBIfam" id="TIGR01662">
    <property type="entry name" value="HAD-SF-IIIA"/>
    <property type="match status" value="1"/>
</dbReference>
<keyword evidence="12" id="KW-1185">Reference proteome</keyword>
<gene>
    <name evidence="11" type="ORF">SAMN05216323_102446</name>
</gene>